<dbReference type="SMART" id="SM00849">
    <property type="entry name" value="Lactamase_B"/>
    <property type="match status" value="1"/>
</dbReference>
<organism evidence="4 5">
    <name type="scientific">Haloarcula rubripromontorii</name>
    <dbReference type="NCBI Taxonomy" id="1705562"/>
    <lineage>
        <taxon>Archaea</taxon>
        <taxon>Methanobacteriati</taxon>
        <taxon>Methanobacteriota</taxon>
        <taxon>Stenosarchaea group</taxon>
        <taxon>Halobacteria</taxon>
        <taxon>Halobacteriales</taxon>
        <taxon>Haloarculaceae</taxon>
        <taxon>Haloarcula</taxon>
    </lineage>
</organism>
<evidence type="ECO:0000259" key="2">
    <source>
        <dbReference type="SMART" id="SM00849"/>
    </source>
</evidence>
<feature type="domain" description="Metallo-beta-lactamase" evidence="2">
    <location>
        <begin position="49"/>
        <end position="278"/>
    </location>
</feature>
<dbReference type="SMART" id="SM01027">
    <property type="entry name" value="Beta-Casp"/>
    <property type="match status" value="1"/>
</dbReference>
<dbReference type="Pfam" id="PF00753">
    <property type="entry name" value="Lactamase_B"/>
    <property type="match status" value="1"/>
</dbReference>
<dbReference type="PANTHER" id="PTHR11203:SF37">
    <property type="entry name" value="INTEGRATOR COMPLEX SUBUNIT 11"/>
    <property type="match status" value="1"/>
</dbReference>
<dbReference type="Pfam" id="PF07521">
    <property type="entry name" value="RMMBL"/>
    <property type="match status" value="1"/>
</dbReference>
<dbReference type="GO" id="GO:0004521">
    <property type="term" value="F:RNA endonuclease activity"/>
    <property type="evidence" value="ECO:0007669"/>
    <property type="project" value="TreeGrafter"/>
</dbReference>
<dbReference type="Gene3D" id="3.40.50.10890">
    <property type="match status" value="1"/>
</dbReference>
<evidence type="ECO:0000256" key="1">
    <source>
        <dbReference type="ARBA" id="ARBA00022801"/>
    </source>
</evidence>
<dbReference type="Gene3D" id="3.60.15.10">
    <property type="entry name" value="Ribonuclease Z/Hydroxyacylglutathione hydrolase-like"/>
    <property type="match status" value="1"/>
</dbReference>
<dbReference type="RefSeq" id="WP_170084393.1">
    <property type="nucleotide sequence ID" value="NZ_WOWB01000004.1"/>
</dbReference>
<dbReference type="InterPro" id="IPR001279">
    <property type="entry name" value="Metallo-B-lactamas"/>
</dbReference>
<dbReference type="GO" id="GO:0016787">
    <property type="term" value="F:hydrolase activity"/>
    <property type="evidence" value="ECO:0007669"/>
    <property type="project" value="UniProtKB-KW"/>
</dbReference>
<evidence type="ECO:0000259" key="3">
    <source>
        <dbReference type="SMART" id="SM01027"/>
    </source>
</evidence>
<proteinExistence type="predicted"/>
<reference evidence="4" key="1">
    <citation type="submission" date="2019-12" db="EMBL/GenBank/DDBJ databases">
        <title>The whole-genome sequencing of Haloarcula japonica strain pws8.</title>
        <authorList>
            <person name="Verma D.K."/>
            <person name="Gopal K."/>
            <person name="Prasad E.S."/>
        </authorList>
    </citation>
    <scope>NUCLEOTIDE SEQUENCE</scope>
    <source>
        <strain evidence="4">Pws8</strain>
    </source>
</reference>
<dbReference type="CDD" id="cd16295">
    <property type="entry name" value="TTHA0252-CPSF-like_MBL-fold"/>
    <property type="match status" value="1"/>
</dbReference>
<feature type="domain" description="Beta-Casp" evidence="3">
    <location>
        <begin position="283"/>
        <end position="416"/>
    </location>
</feature>
<sequence length="621" mass="68511">MSEAIQESDDEGSQNEYIPRVGGEIDLDISVDSESPFVVIPRGGAKEIGRSCYQVETRNGTYLVDVGLNQGDGGLFPDLRGLDEGQIDAVFLTHAHIDHVGSLPLLESHNFLSDQAPVITTRPTAALADTLLRDSLKLHRRATQKPGREQQYSETDLRKVIDRFRPCGYQAADLSAHVAHIEDTETLHFEFGNAAHLLGSAWLALTVDGSRVVFSGDIGGRSNHLPEIDEPPQADALFLESTYGDTHSHTSATDTRTDIYNEAIDAATDGKPVLIPCFGVGRSQELLYMFKNRVHTLPEEDRKQLNVVYDGMAQSATDTYNEHCRSEFAAESIRNYIVNSGDQQPFLFDQASAARRMPMSREELLEADETPIIIAPSGMLSGGFSPTYLLEFCQRYDDARVILCGYQAEGTPGRQLEDAIEEDLERVGVTLPSNGLNGGIPDEGEGTRVKVPVSWISRYHGLSAHAARNTLLQFARQVSPSQVYLIHGEQEQQEKMAQHLRDNLDSVSEIQLTGMMHPVSVSPDLPEEEIVGDRPAKRILDERGADIEVGDSAQFGSDAVHGTLSEFSDQIEALELALRTLSGQLAVERHDSGFSEEDIRQIVRDEMDEIVREAVEENQSN</sequence>
<dbReference type="InterPro" id="IPR022712">
    <property type="entry name" value="Beta_Casp"/>
</dbReference>
<dbReference type="Pfam" id="PF10996">
    <property type="entry name" value="Beta-Casp"/>
    <property type="match status" value="1"/>
</dbReference>
<accession>A0A847UAH6</accession>
<dbReference type="EMBL" id="WOWB01000004">
    <property type="protein sequence ID" value="NLV08108.1"/>
    <property type="molecule type" value="Genomic_DNA"/>
</dbReference>
<evidence type="ECO:0000313" key="4">
    <source>
        <dbReference type="EMBL" id="NLV08108.1"/>
    </source>
</evidence>
<comment type="caution">
    <text evidence="4">The sequence shown here is derived from an EMBL/GenBank/DDBJ whole genome shotgun (WGS) entry which is preliminary data.</text>
</comment>
<dbReference type="AlphaFoldDB" id="A0A847UAH6"/>
<dbReference type="Proteomes" id="UP000610611">
    <property type="component" value="Unassembled WGS sequence"/>
</dbReference>
<dbReference type="PANTHER" id="PTHR11203">
    <property type="entry name" value="CLEAVAGE AND POLYADENYLATION SPECIFICITY FACTOR FAMILY MEMBER"/>
    <property type="match status" value="1"/>
</dbReference>
<dbReference type="InterPro" id="IPR011108">
    <property type="entry name" value="RMMBL"/>
</dbReference>
<protein>
    <submittedName>
        <fullName evidence="4">MBL fold metallo-hydrolase</fullName>
    </submittedName>
</protein>
<dbReference type="InterPro" id="IPR050698">
    <property type="entry name" value="MBL"/>
</dbReference>
<dbReference type="SUPFAM" id="SSF56281">
    <property type="entry name" value="Metallo-hydrolase/oxidoreductase"/>
    <property type="match status" value="1"/>
</dbReference>
<gene>
    <name evidence="4" type="ORF">GOC83_18440</name>
</gene>
<dbReference type="InterPro" id="IPR036866">
    <property type="entry name" value="RibonucZ/Hydroxyglut_hydro"/>
</dbReference>
<keyword evidence="1 4" id="KW-0378">Hydrolase</keyword>
<name>A0A847UAH6_9EURY</name>
<evidence type="ECO:0000313" key="5">
    <source>
        <dbReference type="Proteomes" id="UP000610611"/>
    </source>
</evidence>